<evidence type="ECO:0000313" key="2">
    <source>
        <dbReference type="Proteomes" id="UP000001203"/>
    </source>
</evidence>
<evidence type="ECO:0000313" key="1">
    <source>
        <dbReference type="EMBL" id="ACB53252.1"/>
    </source>
</evidence>
<dbReference type="KEGG" id="cyt:cce_3904"/>
<dbReference type="AlphaFoldDB" id="B1WPT7"/>
<dbReference type="HOGENOM" id="CLU_2421598_0_0_3"/>
<dbReference type="RefSeq" id="WP_009547259.1">
    <property type="nucleotide sequence ID" value="NC_010546.1"/>
</dbReference>
<accession>B1WPT7</accession>
<keyword evidence="2" id="KW-1185">Reference proteome</keyword>
<evidence type="ECO:0008006" key="3">
    <source>
        <dbReference type="Google" id="ProtNLM"/>
    </source>
</evidence>
<proteinExistence type="predicted"/>
<organism evidence="1 2">
    <name type="scientific">Crocosphaera subtropica (strain ATCC 51142 / BH68)</name>
    <name type="common">Cyanothece sp. (strain ATCC 51142)</name>
    <dbReference type="NCBI Taxonomy" id="43989"/>
    <lineage>
        <taxon>Bacteria</taxon>
        <taxon>Bacillati</taxon>
        <taxon>Cyanobacteriota</taxon>
        <taxon>Cyanophyceae</taxon>
        <taxon>Oscillatoriophycideae</taxon>
        <taxon>Chroococcales</taxon>
        <taxon>Aphanothecaceae</taxon>
        <taxon>Crocosphaera</taxon>
        <taxon>Crocosphaera subtropica</taxon>
    </lineage>
</organism>
<dbReference type="OrthoDB" id="7063513at2"/>
<name>B1WPT7_CROS5</name>
<dbReference type="eggNOG" id="ENOG5033HRS">
    <property type="taxonomic scope" value="Bacteria"/>
</dbReference>
<dbReference type="Proteomes" id="UP000001203">
    <property type="component" value="Chromosome circular"/>
</dbReference>
<dbReference type="STRING" id="43989.cce_3904"/>
<protein>
    <recommendedName>
        <fullName evidence="3">DUF2281 domain-containing protein</fullName>
    </recommendedName>
</protein>
<reference evidence="1 2" key="1">
    <citation type="journal article" date="2008" name="Proc. Natl. Acad. Sci. U.S.A.">
        <title>The genome of Cyanothece 51142, a unicellular diazotrophic cyanobacterium important in the marine nitrogen cycle.</title>
        <authorList>
            <person name="Welsh E.A."/>
            <person name="Liberton M."/>
            <person name="Stoeckel J."/>
            <person name="Loh T."/>
            <person name="Elvitigala T."/>
            <person name="Wang C."/>
            <person name="Wollam A."/>
            <person name="Fulton R.S."/>
            <person name="Clifton S.W."/>
            <person name="Jacobs J.M."/>
            <person name="Aurora R."/>
            <person name="Ghosh B.K."/>
            <person name="Sherman L.A."/>
            <person name="Smith R.D."/>
            <person name="Wilson R.K."/>
            <person name="Pakrasi H.B."/>
        </authorList>
    </citation>
    <scope>NUCLEOTIDE SEQUENCE [LARGE SCALE GENOMIC DNA]</scope>
    <source>
        <strain evidence="2">ATCC 51142 / BH68</strain>
    </source>
</reference>
<dbReference type="EMBL" id="CP000806">
    <property type="protein sequence ID" value="ACB53252.1"/>
    <property type="molecule type" value="Genomic_DNA"/>
</dbReference>
<gene>
    <name evidence="1" type="ordered locus">cce_3904</name>
</gene>
<sequence length="93" mass="11164">MINIEKLQRDLDELPEEAQELLIDFVEILKKRYSSSNQQETSENLTLEERRAFLKLPLSEPRHILSQQAEEMENHYRQNTDWKEFLAGNIIDY</sequence>